<dbReference type="EMBL" id="JAEKNQ010000008">
    <property type="protein sequence ID" value="MBJ7601816.1"/>
    <property type="molecule type" value="Genomic_DNA"/>
</dbReference>
<dbReference type="Gene3D" id="1.10.10.10">
    <property type="entry name" value="Winged helix-like DNA-binding domain superfamily/Winged helix DNA-binding domain"/>
    <property type="match status" value="1"/>
</dbReference>
<dbReference type="AlphaFoldDB" id="A0A934KEF5"/>
<organism evidence="1 2">
    <name type="scientific">Candidatus Dormiibacter inghamiae</name>
    <dbReference type="NCBI Taxonomy" id="3127013"/>
    <lineage>
        <taxon>Bacteria</taxon>
        <taxon>Bacillati</taxon>
        <taxon>Candidatus Dormiibacterota</taxon>
        <taxon>Candidatus Dormibacteria</taxon>
        <taxon>Candidatus Dormibacterales</taxon>
        <taxon>Candidatus Dormibacteraceae</taxon>
        <taxon>Candidatus Dormiibacter</taxon>
    </lineage>
</organism>
<protein>
    <submittedName>
        <fullName evidence="1">CopG family transcriptional regulator</fullName>
    </submittedName>
</protein>
<name>A0A934KEF5_9BACT</name>
<evidence type="ECO:0000313" key="1">
    <source>
        <dbReference type="EMBL" id="MBJ7601816.1"/>
    </source>
</evidence>
<sequence>MAESLNARVNTRIPRRMKEDLSALSKRRHLDESDLARALLDEGLRREKHPGIVFRSTPSGREAALEGRRLYVWQVIETTRASDGNVEETADYLAIRPYQVRSAVDYYAEYGPEIDQLIEENRQEATRARERWGRQQQALRPSN</sequence>
<gene>
    <name evidence="1" type="ORF">JF888_01245</name>
</gene>
<comment type="caution">
    <text evidence="1">The sequence shown here is derived from an EMBL/GenBank/DDBJ whole genome shotgun (WGS) entry which is preliminary data.</text>
</comment>
<proteinExistence type="predicted"/>
<reference evidence="1 2" key="1">
    <citation type="submission" date="2020-10" db="EMBL/GenBank/DDBJ databases">
        <title>Ca. Dormibacterota MAGs.</title>
        <authorList>
            <person name="Montgomery K."/>
        </authorList>
    </citation>
    <scope>NUCLEOTIDE SEQUENCE [LARGE SCALE GENOMIC DNA]</scope>
    <source>
        <strain evidence="1">SC8811_S16_3</strain>
    </source>
</reference>
<accession>A0A934KEF5</accession>
<dbReference type="Proteomes" id="UP000620075">
    <property type="component" value="Unassembled WGS sequence"/>
</dbReference>
<dbReference type="RefSeq" id="WP_338176186.1">
    <property type="nucleotide sequence ID" value="NZ_JAEKNQ010000008.1"/>
</dbReference>
<evidence type="ECO:0000313" key="2">
    <source>
        <dbReference type="Proteomes" id="UP000620075"/>
    </source>
</evidence>
<dbReference type="InterPro" id="IPR036388">
    <property type="entry name" value="WH-like_DNA-bd_sf"/>
</dbReference>